<dbReference type="InterPro" id="IPR011993">
    <property type="entry name" value="PH-like_dom_sf"/>
</dbReference>
<feature type="non-terminal residue" evidence="2">
    <location>
        <position position="85"/>
    </location>
</feature>
<protein>
    <submittedName>
        <fullName evidence="2">Niban-like protein 1</fullName>
    </submittedName>
</protein>
<evidence type="ECO:0000313" key="1">
    <source>
        <dbReference type="Proteomes" id="UP000504611"/>
    </source>
</evidence>
<dbReference type="Gene3D" id="2.30.29.30">
    <property type="entry name" value="Pleckstrin-homology domain (PH domain)/Phosphotyrosine-binding domain (PTB)"/>
    <property type="match status" value="1"/>
</dbReference>
<dbReference type="InterPro" id="IPR026088">
    <property type="entry name" value="Niban-like"/>
</dbReference>
<dbReference type="Pfam" id="PF26089">
    <property type="entry name" value="PH_Niban2"/>
    <property type="match status" value="1"/>
</dbReference>
<dbReference type="OrthoDB" id="9010513at2759"/>
<feature type="non-terminal residue" evidence="2">
    <location>
        <position position="1"/>
    </location>
</feature>
<dbReference type="PANTHER" id="PTHR14392">
    <property type="entry name" value="NIBAN FAMILY MEMBER"/>
    <property type="match status" value="1"/>
</dbReference>
<sequence length="85" mass="9944">IPLENKSIFSGSLFHYLEENKKWRNRFVFVPDNYNLNYYDSKAAHERHLHPKGTINCAGYKVLTSMEQYLDLFSSSSSSLPGERR</sequence>
<proteinExistence type="predicted"/>
<organism evidence="1 2">
    <name type="scientific">Notothenia coriiceps</name>
    <name type="common">black rockcod</name>
    <dbReference type="NCBI Taxonomy" id="8208"/>
    <lineage>
        <taxon>Eukaryota</taxon>
        <taxon>Metazoa</taxon>
        <taxon>Chordata</taxon>
        <taxon>Craniata</taxon>
        <taxon>Vertebrata</taxon>
        <taxon>Euteleostomi</taxon>
        <taxon>Actinopterygii</taxon>
        <taxon>Neopterygii</taxon>
        <taxon>Teleostei</taxon>
        <taxon>Neoteleostei</taxon>
        <taxon>Acanthomorphata</taxon>
        <taxon>Eupercaria</taxon>
        <taxon>Perciformes</taxon>
        <taxon>Notothenioidei</taxon>
        <taxon>Nototheniidae</taxon>
        <taxon>Notothenia</taxon>
    </lineage>
</organism>
<dbReference type="PANTHER" id="PTHR14392:SF2">
    <property type="entry name" value="PROTEIN NIBAN 2"/>
    <property type="match status" value="1"/>
</dbReference>
<dbReference type="SUPFAM" id="SSF50729">
    <property type="entry name" value="PH domain-like"/>
    <property type="match status" value="1"/>
</dbReference>
<accession>A0A6I9NWB2</accession>
<reference evidence="2" key="1">
    <citation type="submission" date="2025-08" db="UniProtKB">
        <authorList>
            <consortium name="RefSeq"/>
        </authorList>
    </citation>
    <scope>IDENTIFICATION</scope>
    <source>
        <tissue evidence="2">Muscle</tissue>
    </source>
</reference>
<keyword evidence="1" id="KW-1185">Reference proteome</keyword>
<dbReference type="AlphaFoldDB" id="A0A6I9NWB2"/>
<gene>
    <name evidence="2" type="primary">LOC104954832</name>
</gene>
<name>A0A6I9NWB2_9TELE</name>
<dbReference type="Proteomes" id="UP000504611">
    <property type="component" value="Unplaced"/>
</dbReference>
<dbReference type="GeneID" id="104954832"/>
<evidence type="ECO:0000313" key="2">
    <source>
        <dbReference type="RefSeq" id="XP_010780317.1"/>
    </source>
</evidence>
<dbReference type="RefSeq" id="XP_010780317.1">
    <property type="nucleotide sequence ID" value="XM_010782015.1"/>
</dbReference>
<dbReference type="KEGG" id="ncc:104954832"/>